<feature type="transmembrane region" description="Helical" evidence="7">
    <location>
        <begin position="257"/>
        <end position="278"/>
    </location>
</feature>
<evidence type="ECO:0000313" key="11">
    <source>
        <dbReference type="Proteomes" id="UP000794436"/>
    </source>
</evidence>
<dbReference type="FunFam" id="1.20.1510.10:FF:000005">
    <property type="entry name" value="Putative Cation diffusion facilitator 1"/>
    <property type="match status" value="1"/>
</dbReference>
<dbReference type="OrthoDB" id="78296at2759"/>
<dbReference type="NCBIfam" id="TIGR01297">
    <property type="entry name" value="CDF"/>
    <property type="match status" value="1"/>
</dbReference>
<keyword evidence="2" id="KW-0813">Transport</keyword>
<feature type="transmembrane region" description="Helical" evidence="7">
    <location>
        <begin position="116"/>
        <end position="136"/>
    </location>
</feature>
<reference evidence="10" key="1">
    <citation type="submission" date="2019-03" db="EMBL/GenBank/DDBJ databases">
        <title>Long read genome sequence of the mycoparasitic Pythium oligandrum ATCC 38472 isolated from sugarbeet rhizosphere.</title>
        <authorList>
            <person name="Gaulin E."/>
        </authorList>
    </citation>
    <scope>NUCLEOTIDE SEQUENCE</scope>
    <source>
        <strain evidence="10">ATCC 38472_TT</strain>
    </source>
</reference>
<dbReference type="Gene3D" id="3.30.70.1350">
    <property type="entry name" value="Cation efflux protein, cytoplasmic domain"/>
    <property type="match status" value="1"/>
</dbReference>
<evidence type="ECO:0000256" key="2">
    <source>
        <dbReference type="ARBA" id="ARBA00022448"/>
    </source>
</evidence>
<dbReference type="GO" id="GO:0008324">
    <property type="term" value="F:monoatomic cation transmembrane transporter activity"/>
    <property type="evidence" value="ECO:0007669"/>
    <property type="project" value="InterPro"/>
</dbReference>
<feature type="transmembrane region" description="Helical" evidence="7">
    <location>
        <begin position="195"/>
        <end position="216"/>
    </location>
</feature>
<dbReference type="Pfam" id="PF01545">
    <property type="entry name" value="Cation_efflux"/>
    <property type="match status" value="1"/>
</dbReference>
<feature type="transmembrane region" description="Helical" evidence="7">
    <location>
        <begin position="89"/>
        <end position="110"/>
    </location>
</feature>
<evidence type="ECO:0000259" key="8">
    <source>
        <dbReference type="Pfam" id="PF01545"/>
    </source>
</evidence>
<dbReference type="InterPro" id="IPR058533">
    <property type="entry name" value="Cation_efflux_TM"/>
</dbReference>
<dbReference type="AlphaFoldDB" id="A0A8K1CBJ3"/>
<dbReference type="InterPro" id="IPR027469">
    <property type="entry name" value="Cation_efflux_TMD_sf"/>
</dbReference>
<keyword evidence="5 7" id="KW-0472">Membrane</keyword>
<dbReference type="Pfam" id="PF16916">
    <property type="entry name" value="ZT_dimer"/>
    <property type="match status" value="1"/>
</dbReference>
<feature type="region of interest" description="Disordered" evidence="6">
    <location>
        <begin position="32"/>
        <end position="56"/>
    </location>
</feature>
<feature type="domain" description="Cation efflux protein transmembrane" evidence="8">
    <location>
        <begin position="92"/>
        <end position="287"/>
    </location>
</feature>
<evidence type="ECO:0000256" key="3">
    <source>
        <dbReference type="ARBA" id="ARBA00022692"/>
    </source>
</evidence>
<dbReference type="InterPro" id="IPR002524">
    <property type="entry name" value="Cation_efflux"/>
</dbReference>
<keyword evidence="3 7" id="KW-0812">Transmembrane</keyword>
<protein>
    <recommendedName>
        <fullName evidence="12">Cation efflux protein cytoplasmic domain-containing protein</fullName>
    </recommendedName>
</protein>
<dbReference type="Gene3D" id="1.20.1510.10">
    <property type="entry name" value="Cation efflux protein transmembrane domain"/>
    <property type="match status" value="1"/>
</dbReference>
<evidence type="ECO:0000256" key="1">
    <source>
        <dbReference type="ARBA" id="ARBA00004141"/>
    </source>
</evidence>
<feature type="transmembrane region" description="Helical" evidence="7">
    <location>
        <begin position="157"/>
        <end position="175"/>
    </location>
</feature>
<gene>
    <name evidence="10" type="ORF">Poli38472_000214</name>
</gene>
<dbReference type="SUPFAM" id="SSF161111">
    <property type="entry name" value="Cation efflux protein transmembrane domain-like"/>
    <property type="match status" value="1"/>
</dbReference>
<dbReference type="GO" id="GO:0016020">
    <property type="term" value="C:membrane"/>
    <property type="evidence" value="ECO:0007669"/>
    <property type="project" value="UniProtKB-SubCell"/>
</dbReference>
<dbReference type="PANTHER" id="PTHR43840:SF52">
    <property type="entry name" value="CATION EFFLUX FAMILY PROTEIN"/>
    <property type="match status" value="1"/>
</dbReference>
<comment type="caution">
    <text evidence="10">The sequence shown here is derived from an EMBL/GenBank/DDBJ whole genome shotgun (WGS) entry which is preliminary data.</text>
</comment>
<organism evidence="10 11">
    <name type="scientific">Pythium oligandrum</name>
    <name type="common">Mycoparasitic fungus</name>
    <dbReference type="NCBI Taxonomy" id="41045"/>
    <lineage>
        <taxon>Eukaryota</taxon>
        <taxon>Sar</taxon>
        <taxon>Stramenopiles</taxon>
        <taxon>Oomycota</taxon>
        <taxon>Peronosporomycetes</taxon>
        <taxon>Pythiales</taxon>
        <taxon>Pythiaceae</taxon>
        <taxon>Pythium</taxon>
    </lineage>
</organism>
<keyword evidence="11" id="KW-1185">Reference proteome</keyword>
<dbReference type="FunFam" id="3.30.70.1350:FF:000003">
    <property type="entry name" value="Cation diffusion facilitator 1"/>
    <property type="match status" value="1"/>
</dbReference>
<evidence type="ECO:0000256" key="7">
    <source>
        <dbReference type="SAM" id="Phobius"/>
    </source>
</evidence>
<comment type="subcellular location">
    <subcellularLocation>
        <location evidence="1">Membrane</location>
        <topology evidence="1">Multi-pass membrane protein</topology>
    </subcellularLocation>
</comment>
<evidence type="ECO:0008006" key="12">
    <source>
        <dbReference type="Google" id="ProtNLM"/>
    </source>
</evidence>
<dbReference type="InterPro" id="IPR050291">
    <property type="entry name" value="CDF_Transporter"/>
</dbReference>
<feature type="domain" description="Cation efflux protein cytoplasmic" evidence="9">
    <location>
        <begin position="293"/>
        <end position="367"/>
    </location>
</feature>
<accession>A0A8K1CBJ3</accession>
<evidence type="ECO:0000256" key="6">
    <source>
        <dbReference type="SAM" id="MobiDB-lite"/>
    </source>
</evidence>
<dbReference type="PANTHER" id="PTHR43840">
    <property type="entry name" value="MITOCHONDRIAL METAL TRANSPORTER 1-RELATED"/>
    <property type="match status" value="1"/>
</dbReference>
<evidence type="ECO:0000259" key="9">
    <source>
        <dbReference type="Pfam" id="PF16916"/>
    </source>
</evidence>
<name>A0A8K1CBJ3_PYTOL</name>
<dbReference type="SUPFAM" id="SSF160240">
    <property type="entry name" value="Cation efflux protein cytoplasmic domain-like"/>
    <property type="match status" value="1"/>
</dbReference>
<evidence type="ECO:0000256" key="4">
    <source>
        <dbReference type="ARBA" id="ARBA00022989"/>
    </source>
</evidence>
<evidence type="ECO:0000256" key="5">
    <source>
        <dbReference type="ARBA" id="ARBA00023136"/>
    </source>
</evidence>
<dbReference type="InterPro" id="IPR036837">
    <property type="entry name" value="Cation_efflux_CTD_sf"/>
</dbReference>
<evidence type="ECO:0000313" key="10">
    <source>
        <dbReference type="EMBL" id="TMW60172.1"/>
    </source>
</evidence>
<sequence>MSARVVTPGSGKNAAKAVPLLAEKSKSYGATDAVVTMPPEMTRGDSKESSMGGSGRKIQRSQVAHSLIRRQSDTEISRLEPAASLKVQIAIRVSLIINVILAALKTYAAIASGSLAVLSSLVDTILDLTSQWLFWYSDKHMHTPHVNYPAGRRRLEPIAVIVSATLMGMAAIEVIQKSIETLVVGFNGTFPDLEMSTFTIGVLFFAIVVKICLWFICARIGTNSPSAAALAQDHRNDVFSNVVAVTTSLLAHWHRDIWYADSIGAIAISVYIAFSWLVTGKEQVERLVGLRADPDFIEQIRDLTDSHHPLMKSDIIRAYHFGNNYLVELEVILPASMCVREAHDISLALQHKVEELETVERAFVHVDYLSRDYDEHKDPTIRRDSNNNG</sequence>
<proteinExistence type="predicted"/>
<dbReference type="Proteomes" id="UP000794436">
    <property type="component" value="Unassembled WGS sequence"/>
</dbReference>
<keyword evidence="4 7" id="KW-1133">Transmembrane helix</keyword>
<dbReference type="InterPro" id="IPR027470">
    <property type="entry name" value="Cation_efflux_CTD"/>
</dbReference>
<dbReference type="EMBL" id="SPLM01000108">
    <property type="protein sequence ID" value="TMW60172.1"/>
    <property type="molecule type" value="Genomic_DNA"/>
</dbReference>